<dbReference type="SUPFAM" id="SSF51735">
    <property type="entry name" value="NAD(P)-binding Rossmann-fold domains"/>
    <property type="match status" value="1"/>
</dbReference>
<comment type="caution">
    <text evidence="2">The sequence shown here is derived from an EMBL/GenBank/DDBJ whole genome shotgun (WGS) entry which is preliminary data.</text>
</comment>
<dbReference type="Gene3D" id="3.40.50.720">
    <property type="entry name" value="NAD(P)-binding Rossmann-like Domain"/>
    <property type="match status" value="1"/>
</dbReference>
<dbReference type="AlphaFoldDB" id="A0A418PS89"/>
<dbReference type="Gene3D" id="3.90.180.10">
    <property type="entry name" value="Medium-chain alcohol dehydrogenases, catalytic domain"/>
    <property type="match status" value="1"/>
</dbReference>
<organism evidence="2 3">
    <name type="scientific">Algoriphagus lacus</name>
    <dbReference type="NCBI Taxonomy" id="2056311"/>
    <lineage>
        <taxon>Bacteria</taxon>
        <taxon>Pseudomonadati</taxon>
        <taxon>Bacteroidota</taxon>
        <taxon>Cytophagia</taxon>
        <taxon>Cytophagales</taxon>
        <taxon>Cyclobacteriaceae</taxon>
        <taxon>Algoriphagus</taxon>
    </lineage>
</organism>
<reference evidence="2 3" key="1">
    <citation type="submission" date="2018-09" db="EMBL/GenBank/DDBJ databases">
        <authorList>
            <person name="Wang X."/>
            <person name="Du Z."/>
        </authorList>
    </citation>
    <scope>NUCLEOTIDE SEQUENCE [LARGE SCALE GENOMIC DNA]</scope>
    <source>
        <strain evidence="2 3">N3</strain>
    </source>
</reference>
<dbReference type="InterPro" id="IPR052711">
    <property type="entry name" value="Zinc_ADH-like"/>
</dbReference>
<dbReference type="InterPro" id="IPR020843">
    <property type="entry name" value="ER"/>
</dbReference>
<gene>
    <name evidence="2" type="ORF">D0X99_09950</name>
</gene>
<dbReference type="PANTHER" id="PTHR45033">
    <property type="match status" value="1"/>
</dbReference>
<dbReference type="InterPro" id="IPR013154">
    <property type="entry name" value="ADH-like_N"/>
</dbReference>
<dbReference type="SMART" id="SM00829">
    <property type="entry name" value="PKS_ER"/>
    <property type="match status" value="1"/>
</dbReference>
<dbReference type="GO" id="GO:0016491">
    <property type="term" value="F:oxidoreductase activity"/>
    <property type="evidence" value="ECO:0007669"/>
    <property type="project" value="InterPro"/>
</dbReference>
<evidence type="ECO:0000313" key="2">
    <source>
        <dbReference type="EMBL" id="RIW15736.1"/>
    </source>
</evidence>
<dbReference type="SUPFAM" id="SSF50129">
    <property type="entry name" value="GroES-like"/>
    <property type="match status" value="1"/>
</dbReference>
<accession>A0A418PS89</accession>
<dbReference type="InterPro" id="IPR011032">
    <property type="entry name" value="GroES-like_sf"/>
</dbReference>
<dbReference type="InterPro" id="IPR013149">
    <property type="entry name" value="ADH-like_C"/>
</dbReference>
<evidence type="ECO:0000313" key="3">
    <source>
        <dbReference type="Proteomes" id="UP000283522"/>
    </source>
</evidence>
<dbReference type="Proteomes" id="UP000283522">
    <property type="component" value="Unassembled WGS sequence"/>
</dbReference>
<sequence length="332" mass="35473">MKAIVLNRQIESGIELVDLPIPAIGPGEALVRIKAAALNHRDEWCRQGQYANLRDGAIMGSDGAGIVEVVSPNVDSTWIGKEVIINPAINWGSNQAAQSKAFEVLGVPRNGTLSEYMVVPADRLVEKPVHLTWEEAAALPLAGVTAYRALIYQGQAQAGDQVLVTGFGGGVAQFAAQFSLALGAKLGVSSSRSSKLDHAKTMGASFAFNYLEADWVTKALETTGGFGLIIDGASGDAINNLTQVCKPGGKIVIYGATLGPPNRLEARRIFWNQLKIIGSTMGSDQDFSNMISFVKQHEIHPVIDQVFSLADTLKAFERMRAGDQLGKIVITL</sequence>
<protein>
    <submittedName>
        <fullName evidence="2">Alcohol dehydrogenase</fullName>
    </submittedName>
</protein>
<feature type="domain" description="Enoyl reductase (ER)" evidence="1">
    <location>
        <begin position="13"/>
        <end position="330"/>
    </location>
</feature>
<dbReference type="PANTHER" id="PTHR45033:SF3">
    <property type="entry name" value="DEHYDROGENASE, PUTATIVE (AFU_ORTHOLOGUE AFUA_2G13270)-RELATED"/>
    <property type="match status" value="1"/>
</dbReference>
<proteinExistence type="predicted"/>
<dbReference type="Pfam" id="PF08240">
    <property type="entry name" value="ADH_N"/>
    <property type="match status" value="1"/>
</dbReference>
<dbReference type="RefSeq" id="WP_119477639.1">
    <property type="nucleotide sequence ID" value="NZ_QXML01000004.1"/>
</dbReference>
<dbReference type="EMBL" id="QXML01000004">
    <property type="protein sequence ID" value="RIW15736.1"/>
    <property type="molecule type" value="Genomic_DNA"/>
</dbReference>
<dbReference type="Pfam" id="PF00107">
    <property type="entry name" value="ADH_zinc_N"/>
    <property type="match status" value="1"/>
</dbReference>
<evidence type="ECO:0000259" key="1">
    <source>
        <dbReference type="SMART" id="SM00829"/>
    </source>
</evidence>
<dbReference type="InterPro" id="IPR036291">
    <property type="entry name" value="NAD(P)-bd_dom_sf"/>
</dbReference>
<keyword evidence="3" id="KW-1185">Reference proteome</keyword>
<name>A0A418PS89_9BACT</name>
<dbReference type="OrthoDB" id="9787435at2"/>